<keyword evidence="5" id="KW-1185">Reference proteome</keyword>
<name>A0A1A6AAS4_9TREE</name>
<feature type="region of interest" description="Disordered" evidence="2">
    <location>
        <begin position="695"/>
        <end position="723"/>
    </location>
</feature>
<evidence type="ECO:0000313" key="3">
    <source>
        <dbReference type="EMBL" id="OBR87166.1"/>
    </source>
</evidence>
<reference evidence="3" key="1">
    <citation type="submission" date="2013-07" db="EMBL/GenBank/DDBJ databases">
        <title>The Genome Sequence of Cryptococcus dejecticola CBS10117.</title>
        <authorList>
            <consortium name="The Broad Institute Genome Sequencing Platform"/>
            <person name="Cuomo C."/>
            <person name="Litvintseva A."/>
            <person name="Chen Y."/>
            <person name="Heitman J."/>
            <person name="Sun S."/>
            <person name="Springer D."/>
            <person name="Dromer F."/>
            <person name="Young S.K."/>
            <person name="Zeng Q."/>
            <person name="Gargeya S."/>
            <person name="Fitzgerald M."/>
            <person name="Abouelleil A."/>
            <person name="Alvarado L."/>
            <person name="Berlin A.M."/>
            <person name="Chapman S.B."/>
            <person name="Dewar J."/>
            <person name="Goldberg J."/>
            <person name="Griggs A."/>
            <person name="Gujja S."/>
            <person name="Hansen M."/>
            <person name="Howarth C."/>
            <person name="Imamovic A."/>
            <person name="Larimer J."/>
            <person name="McCowan C."/>
            <person name="Murphy C."/>
            <person name="Pearson M."/>
            <person name="Priest M."/>
            <person name="Roberts A."/>
            <person name="Saif S."/>
            <person name="Shea T."/>
            <person name="Sykes S."/>
            <person name="Wortman J."/>
            <person name="Nusbaum C."/>
            <person name="Birren B."/>
        </authorList>
    </citation>
    <scope>NUCLEOTIDE SEQUENCE [LARGE SCALE GENOMIC DNA]</scope>
    <source>
        <strain evidence="3">CBS 10117</strain>
    </source>
</reference>
<feature type="region of interest" description="Disordered" evidence="2">
    <location>
        <begin position="534"/>
        <end position="564"/>
    </location>
</feature>
<reference evidence="4" key="2">
    <citation type="submission" date="2013-07" db="EMBL/GenBank/DDBJ databases">
        <authorList>
            <consortium name="The Broad Institute Genome Sequencing Platform"/>
            <person name="Cuomo C."/>
            <person name="Litvintseva A."/>
            <person name="Chen Y."/>
            <person name="Heitman J."/>
            <person name="Sun S."/>
            <person name="Springer D."/>
            <person name="Dromer F."/>
            <person name="Young S.K."/>
            <person name="Zeng Q."/>
            <person name="Gargeya S."/>
            <person name="Fitzgerald M."/>
            <person name="Abouelleil A."/>
            <person name="Alvarado L."/>
            <person name="Berlin A.M."/>
            <person name="Chapman S.B."/>
            <person name="Dewar J."/>
            <person name="Goldberg J."/>
            <person name="Griggs A."/>
            <person name="Gujja S."/>
            <person name="Hansen M."/>
            <person name="Howarth C."/>
            <person name="Imamovic A."/>
            <person name="Larimer J."/>
            <person name="McCowan C."/>
            <person name="Murphy C."/>
            <person name="Pearson M."/>
            <person name="Priest M."/>
            <person name="Roberts A."/>
            <person name="Saif S."/>
            <person name="Shea T."/>
            <person name="Sykes S."/>
            <person name="Wortman J."/>
            <person name="Nusbaum C."/>
            <person name="Birren B."/>
        </authorList>
    </citation>
    <scope>NUCLEOTIDE SEQUENCE</scope>
    <source>
        <strain evidence="4">CBS 10117</strain>
    </source>
</reference>
<evidence type="ECO:0000313" key="4">
    <source>
        <dbReference type="EMBL" id="WWC60595.1"/>
    </source>
</evidence>
<accession>A0A1A6AAS4</accession>
<dbReference type="VEuPathDB" id="FungiDB:I303_03190"/>
<keyword evidence="1" id="KW-0175">Coiled coil</keyword>
<feature type="compositionally biased region" description="Low complexity" evidence="2">
    <location>
        <begin position="327"/>
        <end position="337"/>
    </location>
</feature>
<organism evidence="3">
    <name type="scientific">Kwoniella dejecticola CBS 10117</name>
    <dbReference type="NCBI Taxonomy" id="1296121"/>
    <lineage>
        <taxon>Eukaryota</taxon>
        <taxon>Fungi</taxon>
        <taxon>Dikarya</taxon>
        <taxon>Basidiomycota</taxon>
        <taxon>Agaricomycotina</taxon>
        <taxon>Tremellomycetes</taxon>
        <taxon>Tremellales</taxon>
        <taxon>Cryptococcaceae</taxon>
        <taxon>Kwoniella</taxon>
    </lineage>
</organism>
<dbReference type="KEGG" id="kdj:28966889"/>
<feature type="compositionally biased region" description="Polar residues" evidence="2">
    <location>
        <begin position="695"/>
        <end position="711"/>
    </location>
</feature>
<dbReference type="RefSeq" id="XP_018265008.1">
    <property type="nucleotide sequence ID" value="XM_018406514.1"/>
</dbReference>
<protein>
    <submittedName>
        <fullName evidence="3">Uncharacterized protein</fullName>
    </submittedName>
</protein>
<dbReference type="OrthoDB" id="10676731at2759"/>
<feature type="region of interest" description="Disordered" evidence="2">
    <location>
        <begin position="753"/>
        <end position="776"/>
    </location>
</feature>
<reference evidence="4" key="3">
    <citation type="submission" date="2024-02" db="EMBL/GenBank/DDBJ databases">
        <title>Comparative genomics of Cryptococcus and Kwoniella reveals pathogenesis evolution and contrasting modes of karyotype evolution via chromosome fusion or intercentromeric recombination.</title>
        <authorList>
            <person name="Coelho M.A."/>
            <person name="David-Palma M."/>
            <person name="Shea T."/>
            <person name="Bowers K."/>
            <person name="McGinley-Smith S."/>
            <person name="Mohammad A.W."/>
            <person name="Gnirke A."/>
            <person name="Yurkov A.M."/>
            <person name="Nowrousian M."/>
            <person name="Sun S."/>
            <person name="Cuomo C.A."/>
            <person name="Heitman J."/>
        </authorList>
    </citation>
    <scope>NUCLEOTIDE SEQUENCE</scope>
    <source>
        <strain evidence="4">CBS 10117</strain>
    </source>
</reference>
<evidence type="ECO:0000256" key="1">
    <source>
        <dbReference type="SAM" id="Coils"/>
    </source>
</evidence>
<feature type="compositionally biased region" description="Polar residues" evidence="2">
    <location>
        <begin position="548"/>
        <end position="563"/>
    </location>
</feature>
<dbReference type="Proteomes" id="UP000078595">
    <property type="component" value="Chromosome 3"/>
</dbReference>
<dbReference type="EMBL" id="CP144532">
    <property type="protein sequence ID" value="WWC60595.1"/>
    <property type="molecule type" value="Genomic_DNA"/>
</dbReference>
<proteinExistence type="predicted"/>
<evidence type="ECO:0000313" key="5">
    <source>
        <dbReference type="Proteomes" id="UP000078595"/>
    </source>
</evidence>
<sequence length="776" mass="87476">MPAKGRPKMKWKALTGPLSMVVKVRPRCPLDLQLLSGGKIIVNESFDPLQSATSSTASNRFRKITYGAKSVAVKYDSVKMPVMSGNKMQETFQLAFRSDGSDLDTFLALMKDYFIIAPVSVMPTIGASQTHTQQVQKTAAPPEQNVEPRRALNASLFNEQTLADRPAQKPRETDIRPAADSDLPGPETNNESHKASPGSSHVHNTKALDPKSSVVSHAEKHFSPLQAQDSMTERMKKDLLQGYKNSLSPSQPEEKSTKVPSAQSPLDRMPTSQDKATQHPEESPIDIHEQLSQLFQVDPPPDTSHERKSVANTSSVFDNGPSLIVFSPPSSQPHSSSNALSEYQTLLTDHQLAAQIRRKAKRSREEMEEELEEESQEYLPTQYKYIKTEEDGQRELSSTSMPTLSNYPCPPYSLSQEELESLVDKVVMDRGLEAMAHRIGQIADRRIEALLQRVLSKWTRETNHHPSPEGHYEPDLEDPPGHDHRYQFTHRQGYQSYRRSYSEPPPPNSYTAECYHQTQHGGYTNFHSQAQHLPYYPPDYGTDHPISSEYSHSTSNSWTQPESGCSDPYLVPFRKTQVSEGSQQELADYDYEAEQTAQAHYQEESLYQTSHTRRSLTTTDHSTDTTDQTHPKRGTDLFEYTQPQDYSQATFNGQDSIDVLEPHQATQRYQTFADSQDMRFAGNVRDLHSEKSLPPFQSFNPHTEFTGTLRKNNTDEARDEGGDDDLADVSGELGLNEIDVESQSQVDFQTQTQSEAKEYDYDNETFGGGHFRPCDD</sequence>
<evidence type="ECO:0000256" key="2">
    <source>
        <dbReference type="SAM" id="MobiDB-lite"/>
    </source>
</evidence>
<feature type="region of interest" description="Disordered" evidence="2">
    <location>
        <begin position="604"/>
        <end position="635"/>
    </location>
</feature>
<feature type="region of interest" description="Disordered" evidence="2">
    <location>
        <begin position="243"/>
        <end position="282"/>
    </location>
</feature>
<feature type="region of interest" description="Disordered" evidence="2">
    <location>
        <begin position="156"/>
        <end position="231"/>
    </location>
</feature>
<feature type="region of interest" description="Disordered" evidence="2">
    <location>
        <begin position="296"/>
        <end position="337"/>
    </location>
</feature>
<dbReference type="AlphaFoldDB" id="A0A1A6AAS4"/>
<dbReference type="EMBL" id="KI894029">
    <property type="protein sequence ID" value="OBR87166.1"/>
    <property type="molecule type" value="Genomic_DNA"/>
</dbReference>
<feature type="compositionally biased region" description="Basic and acidic residues" evidence="2">
    <location>
        <begin position="621"/>
        <end position="635"/>
    </location>
</feature>
<feature type="coiled-coil region" evidence="1">
    <location>
        <begin position="350"/>
        <end position="377"/>
    </location>
</feature>
<feature type="compositionally biased region" description="Basic and acidic residues" evidence="2">
    <location>
        <begin position="459"/>
        <end position="486"/>
    </location>
</feature>
<feature type="region of interest" description="Disordered" evidence="2">
    <location>
        <begin position="459"/>
        <end position="514"/>
    </location>
</feature>
<gene>
    <name evidence="3" type="ORF">I303_03190</name>
    <name evidence="4" type="ORF">I303_103169</name>
</gene>
<dbReference type="GeneID" id="28966889"/>
<feature type="compositionally biased region" description="Basic and acidic residues" evidence="2">
    <location>
        <begin position="166"/>
        <end position="179"/>
    </location>
</feature>
<feature type="compositionally biased region" description="Polar residues" evidence="2">
    <location>
        <begin position="258"/>
        <end position="275"/>
    </location>
</feature>